<dbReference type="Pfam" id="PF00206">
    <property type="entry name" value="Lyase_1"/>
    <property type="match status" value="1"/>
</dbReference>
<dbReference type="PROSITE" id="PS00163">
    <property type="entry name" value="FUMARATE_LYASES"/>
    <property type="match status" value="1"/>
</dbReference>
<comment type="pathway">
    <text evidence="2 12">Purine metabolism; AMP biosynthesis via de novo pathway; AMP from IMP: step 2/2.</text>
</comment>
<dbReference type="GO" id="GO:0004018">
    <property type="term" value="F:N6-(1,2-dicarboxyethyl)AMP AMP-lyase (fumarate-forming) activity"/>
    <property type="evidence" value="ECO:0007669"/>
    <property type="project" value="UniProtKB-UniRule"/>
</dbReference>
<dbReference type="InterPro" id="IPR022761">
    <property type="entry name" value="Fumarate_lyase_N"/>
</dbReference>
<dbReference type="InterPro" id="IPR024083">
    <property type="entry name" value="Fumarase/histidase_N"/>
</dbReference>
<keyword evidence="15" id="KW-1185">Reference proteome</keyword>
<evidence type="ECO:0000256" key="6">
    <source>
        <dbReference type="ARBA" id="ARBA00022755"/>
    </source>
</evidence>
<dbReference type="CDD" id="cd01360">
    <property type="entry name" value="Adenylsuccinate_lyase_1"/>
    <property type="match status" value="1"/>
</dbReference>
<evidence type="ECO:0000256" key="9">
    <source>
        <dbReference type="ARBA" id="ARBA00030717"/>
    </source>
</evidence>
<evidence type="ECO:0000256" key="4">
    <source>
        <dbReference type="ARBA" id="ARBA00012339"/>
    </source>
</evidence>
<dbReference type="SUPFAM" id="SSF48557">
    <property type="entry name" value="L-aspartase-like"/>
    <property type="match status" value="1"/>
</dbReference>
<dbReference type="GO" id="GO:0044208">
    <property type="term" value="P:'de novo' AMP biosynthetic process"/>
    <property type="evidence" value="ECO:0007669"/>
    <property type="project" value="UniProtKB-UniPathway"/>
</dbReference>
<dbReference type="GO" id="GO:0006189">
    <property type="term" value="P:'de novo' IMP biosynthetic process"/>
    <property type="evidence" value="ECO:0007669"/>
    <property type="project" value="UniProtKB-UniPathway"/>
</dbReference>
<dbReference type="InterPro" id="IPR004769">
    <property type="entry name" value="Pur_lyase"/>
</dbReference>
<evidence type="ECO:0000256" key="1">
    <source>
        <dbReference type="ARBA" id="ARBA00004706"/>
    </source>
</evidence>
<dbReference type="FunFam" id="1.10.40.30:FF:000007">
    <property type="entry name" value="Adenylosuccinate lyase"/>
    <property type="match status" value="1"/>
</dbReference>
<evidence type="ECO:0000313" key="14">
    <source>
        <dbReference type="EMBL" id="SEM38020.1"/>
    </source>
</evidence>
<dbReference type="AlphaFoldDB" id="A0A1H7XW69"/>
<name>A0A1H7XW69_9BACT</name>
<dbReference type="PANTHER" id="PTHR43172">
    <property type="entry name" value="ADENYLOSUCCINATE LYASE"/>
    <property type="match status" value="1"/>
</dbReference>
<dbReference type="UniPathway" id="UPA00074">
    <property type="reaction ID" value="UER00132"/>
</dbReference>
<keyword evidence="7 12" id="KW-0456">Lyase</keyword>
<dbReference type="Gene3D" id="1.10.275.10">
    <property type="entry name" value="Fumarase/aspartase (N-terminal domain)"/>
    <property type="match status" value="1"/>
</dbReference>
<dbReference type="Gene3D" id="1.20.200.10">
    <property type="entry name" value="Fumarase/aspartase (Central domain)"/>
    <property type="match status" value="1"/>
</dbReference>
<dbReference type="PRINTS" id="PR00149">
    <property type="entry name" value="FUMRATELYASE"/>
</dbReference>
<dbReference type="NCBIfam" id="TIGR00928">
    <property type="entry name" value="purB"/>
    <property type="match status" value="1"/>
</dbReference>
<dbReference type="PANTHER" id="PTHR43172:SF1">
    <property type="entry name" value="ADENYLOSUCCINATE LYASE"/>
    <property type="match status" value="1"/>
</dbReference>
<accession>A0A1H7XW69</accession>
<comment type="pathway">
    <text evidence="1 12">Purine metabolism; IMP biosynthesis via de novo pathway; 5-amino-1-(5-phospho-D-ribosyl)imidazole-4-carboxamide from 5-amino-1-(5-phospho-D-ribosyl)imidazole-4-carboxylate: step 2/2.</text>
</comment>
<evidence type="ECO:0000256" key="7">
    <source>
        <dbReference type="ARBA" id="ARBA00023239"/>
    </source>
</evidence>
<dbReference type="FunFam" id="1.10.275.10:FF:000006">
    <property type="entry name" value="Adenylosuccinate lyase"/>
    <property type="match status" value="1"/>
</dbReference>
<dbReference type="GO" id="GO:0070626">
    <property type="term" value="F:(S)-2-(5-amino-1-(5-phospho-D-ribosyl)imidazole-4-carboxamido) succinate lyase (fumarate-forming) activity"/>
    <property type="evidence" value="ECO:0007669"/>
    <property type="project" value="TreeGrafter"/>
</dbReference>
<evidence type="ECO:0000256" key="11">
    <source>
        <dbReference type="NCBIfam" id="TIGR00928"/>
    </source>
</evidence>
<evidence type="ECO:0000313" key="15">
    <source>
        <dbReference type="Proteomes" id="UP000198744"/>
    </source>
</evidence>
<dbReference type="EC" id="4.3.2.2" evidence="4 11"/>
<dbReference type="InterPro" id="IPR019468">
    <property type="entry name" value="AdenyloSucc_lyase_C"/>
</dbReference>
<dbReference type="OrthoDB" id="9768878at2"/>
<evidence type="ECO:0000256" key="10">
    <source>
        <dbReference type="ARBA" id="ARBA00049115"/>
    </source>
</evidence>
<evidence type="ECO:0000256" key="2">
    <source>
        <dbReference type="ARBA" id="ARBA00004734"/>
    </source>
</evidence>
<proteinExistence type="inferred from homology"/>
<dbReference type="InterPro" id="IPR020557">
    <property type="entry name" value="Fumarate_lyase_CS"/>
</dbReference>
<evidence type="ECO:0000256" key="5">
    <source>
        <dbReference type="ARBA" id="ARBA00017058"/>
    </source>
</evidence>
<dbReference type="EMBL" id="FOBS01000012">
    <property type="protein sequence ID" value="SEM38020.1"/>
    <property type="molecule type" value="Genomic_DNA"/>
</dbReference>
<comment type="catalytic activity">
    <reaction evidence="8">
        <text>(2S)-2-[5-amino-1-(5-phospho-beta-D-ribosyl)imidazole-4-carboxamido]succinate = 5-amino-1-(5-phospho-beta-D-ribosyl)imidazole-4-carboxamide + fumarate</text>
        <dbReference type="Rhea" id="RHEA:23920"/>
        <dbReference type="ChEBI" id="CHEBI:29806"/>
        <dbReference type="ChEBI" id="CHEBI:58443"/>
        <dbReference type="ChEBI" id="CHEBI:58475"/>
        <dbReference type="EC" id="4.3.2.2"/>
    </reaction>
    <physiologicalReaction direction="left-to-right" evidence="8">
        <dbReference type="Rhea" id="RHEA:23921"/>
    </physiologicalReaction>
</comment>
<gene>
    <name evidence="14" type="ORF">SAMN04489760_11283</name>
</gene>
<evidence type="ECO:0000259" key="13">
    <source>
        <dbReference type="SMART" id="SM00998"/>
    </source>
</evidence>
<dbReference type="GO" id="GO:0005829">
    <property type="term" value="C:cytosol"/>
    <property type="evidence" value="ECO:0007669"/>
    <property type="project" value="TreeGrafter"/>
</dbReference>
<dbReference type="SMART" id="SM00998">
    <property type="entry name" value="ADSL_C"/>
    <property type="match status" value="1"/>
</dbReference>
<dbReference type="FunFam" id="1.20.200.10:FF:000008">
    <property type="entry name" value="Adenylosuccinate lyase"/>
    <property type="match status" value="1"/>
</dbReference>
<dbReference type="UniPathway" id="UPA00075">
    <property type="reaction ID" value="UER00336"/>
</dbReference>
<dbReference type="RefSeq" id="WP_093883524.1">
    <property type="nucleotide sequence ID" value="NZ_FOBS01000012.1"/>
</dbReference>
<reference evidence="14 15" key="1">
    <citation type="submission" date="2016-10" db="EMBL/GenBank/DDBJ databases">
        <authorList>
            <person name="de Groot N.N."/>
        </authorList>
    </citation>
    <scope>NUCLEOTIDE SEQUENCE [LARGE SCALE GENOMIC DNA]</scope>
    <source>
        <strain evidence="14 15">DSM 8423</strain>
    </source>
</reference>
<dbReference type="InterPro" id="IPR008948">
    <property type="entry name" value="L-Aspartase-like"/>
</dbReference>
<sequence length="441" mass="49832">MIPRYSRDRMNAIWTSENRYQTWLDIEILACEAMSQLGLIPPDSLETIKSRAGFDVSRIDEIEKTTKHDVIAFLTSVTEKVGEDGRFIHMGMTSSDVLDTSFAVLLKQASDILIEDLDSLLDVLKRKACQYKDTVMIGRSHGIHAEPITFGLKMALWYTEMVRNRSRLIRAREAVSVGKISGAVGTFSFIDPKVEDYVCRQLGLTPAPISSQIVQRDRHAEFFAALAILASSIDKFAQEIRLLQRTEVREAEEYFSPGQKGSSAMPHKRNPVLSENLSGLARLMRSYALAAFEDVPLWHERDISHSSVERVIGPDATILMDFMLGRFTGMVDRLVVYPEQMLANLNKTHGVIFSQMVLLCLIDKGMTREKGYALVQKNAMKAWQEGISFQSLLMQDDEVRSFLSEAELQDVFRIENFLKNVDVIFARVFDESPATIAESSK</sequence>
<dbReference type="STRING" id="43775.SAMN04489760_11283"/>
<dbReference type="Proteomes" id="UP000198744">
    <property type="component" value="Unassembled WGS sequence"/>
</dbReference>
<evidence type="ECO:0000256" key="8">
    <source>
        <dbReference type="ARBA" id="ARBA00024477"/>
    </source>
</evidence>
<dbReference type="Pfam" id="PF10397">
    <property type="entry name" value="ADSL_C"/>
    <property type="match status" value="1"/>
</dbReference>
<dbReference type="PRINTS" id="PR00145">
    <property type="entry name" value="ARGSUCLYASE"/>
</dbReference>
<organism evidence="14 15">
    <name type="scientific">Syntrophus gentianae</name>
    <dbReference type="NCBI Taxonomy" id="43775"/>
    <lineage>
        <taxon>Bacteria</taxon>
        <taxon>Pseudomonadati</taxon>
        <taxon>Thermodesulfobacteriota</taxon>
        <taxon>Syntrophia</taxon>
        <taxon>Syntrophales</taxon>
        <taxon>Syntrophaceae</taxon>
        <taxon>Syntrophus</taxon>
    </lineage>
</organism>
<evidence type="ECO:0000256" key="3">
    <source>
        <dbReference type="ARBA" id="ARBA00008273"/>
    </source>
</evidence>
<evidence type="ECO:0000256" key="12">
    <source>
        <dbReference type="RuleBase" id="RU361172"/>
    </source>
</evidence>
<feature type="domain" description="Adenylosuccinate lyase C-terminal" evidence="13">
    <location>
        <begin position="349"/>
        <end position="429"/>
    </location>
</feature>
<keyword evidence="6 12" id="KW-0658">Purine biosynthesis</keyword>
<comment type="catalytic activity">
    <reaction evidence="10">
        <text>N(6)-(1,2-dicarboxyethyl)-AMP = fumarate + AMP</text>
        <dbReference type="Rhea" id="RHEA:16853"/>
        <dbReference type="ChEBI" id="CHEBI:29806"/>
        <dbReference type="ChEBI" id="CHEBI:57567"/>
        <dbReference type="ChEBI" id="CHEBI:456215"/>
        <dbReference type="EC" id="4.3.2.2"/>
    </reaction>
    <physiologicalReaction direction="left-to-right" evidence="10">
        <dbReference type="Rhea" id="RHEA:16854"/>
    </physiologicalReaction>
</comment>
<comment type="similarity">
    <text evidence="3 12">Belongs to the lyase 1 family. Adenylosuccinate lyase subfamily.</text>
</comment>
<dbReference type="Gene3D" id="1.10.40.30">
    <property type="entry name" value="Fumarase/aspartase (C-terminal domain)"/>
    <property type="match status" value="1"/>
</dbReference>
<dbReference type="InterPro" id="IPR000362">
    <property type="entry name" value="Fumarate_lyase_fam"/>
</dbReference>
<protein>
    <recommendedName>
        <fullName evidence="5 11">Adenylosuccinate lyase</fullName>
        <shortName evidence="12">ASL</shortName>
        <ecNumber evidence="4 11">4.3.2.2</ecNumber>
    </recommendedName>
    <alternativeName>
        <fullName evidence="9 12">Adenylosuccinase</fullName>
    </alternativeName>
</protein>